<keyword evidence="3" id="KW-0285">Flavoprotein</keyword>
<protein>
    <submittedName>
        <fullName evidence="7">TIGR03364 family FAD-dependent oxidoreductase</fullName>
    </submittedName>
</protein>
<evidence type="ECO:0000313" key="7">
    <source>
        <dbReference type="EMBL" id="QXM24660.1"/>
    </source>
</evidence>
<evidence type="ECO:0000256" key="3">
    <source>
        <dbReference type="ARBA" id="ARBA00022630"/>
    </source>
</evidence>
<evidence type="ECO:0000259" key="6">
    <source>
        <dbReference type="Pfam" id="PF01266"/>
    </source>
</evidence>
<dbReference type="Proteomes" id="UP000694001">
    <property type="component" value="Chromosome"/>
</dbReference>
<dbReference type="Pfam" id="PF01266">
    <property type="entry name" value="DAO"/>
    <property type="match status" value="1"/>
</dbReference>
<comment type="cofactor">
    <cofactor evidence="1">
        <name>FAD</name>
        <dbReference type="ChEBI" id="CHEBI:57692"/>
    </cofactor>
</comment>
<reference evidence="7" key="1">
    <citation type="submission" date="2021-06" db="EMBL/GenBank/DDBJ databases">
        <title>Elioraea tepida, sp. nov., a moderately thermophilic aerobic anoxygenic phototrophic bacterium isolated from an alkaline siliceous hot spring mat community in Yellowstone National Park, WY, USA.</title>
        <authorList>
            <person name="Saini M.K."/>
            <person name="Yoshida S."/>
            <person name="Sebastian A."/>
            <person name="Hirose S."/>
            <person name="Hara E."/>
            <person name="Tamaki H."/>
            <person name="Soulier N.T."/>
            <person name="Albert I."/>
            <person name="Hanada S."/>
            <person name="Bryant D.A."/>
            <person name="Tank M."/>
        </authorList>
    </citation>
    <scope>NUCLEOTIDE SEQUENCE</scope>
    <source>
        <strain evidence="7">MS-P2</strain>
    </source>
</reference>
<feature type="domain" description="FAD dependent oxidoreductase" evidence="6">
    <location>
        <begin position="33"/>
        <end position="391"/>
    </location>
</feature>
<gene>
    <name evidence="7" type="ORF">KO353_15795</name>
</gene>
<evidence type="ECO:0000256" key="4">
    <source>
        <dbReference type="ARBA" id="ARBA00023002"/>
    </source>
</evidence>
<dbReference type="InterPro" id="IPR017741">
    <property type="entry name" value="FAD-dependent_OxRdtase_HpnW"/>
</dbReference>
<keyword evidence="8" id="KW-1185">Reference proteome</keyword>
<dbReference type="GO" id="GO:0016491">
    <property type="term" value="F:oxidoreductase activity"/>
    <property type="evidence" value="ECO:0007669"/>
    <property type="project" value="UniProtKB-KW"/>
</dbReference>
<evidence type="ECO:0000256" key="1">
    <source>
        <dbReference type="ARBA" id="ARBA00001974"/>
    </source>
</evidence>
<feature type="region of interest" description="Disordered" evidence="5">
    <location>
        <begin position="1"/>
        <end position="25"/>
    </location>
</feature>
<dbReference type="KEGG" id="elio:KO353_15795"/>
<sequence>MGGRNRSVIPDQVPRRQGPRQGSPIAEDLGSADLAVVGAGIVGLAYALAAARAGLSVVVLDREARANSASVRSFGVVTVTGQAPGETWRRARRSREVWAEVAPRAGIPILQRGLVLACRREEALAVAEQFVAGPMGAGCRLFSPREMEDFGVFAPGLAGGLHSPHELRVEPREALPRLAAWLETEHGVRFLWRTHVREVAPPVIETSGGRLRAAHAVVCPANDFLSLFPEAIERHGPVRCKLSMLRLPDPGWLLPASVMSDLGLVRYQGYAGLPGVPMLRARLEAEQADALADGIHLIAVQSADGSLVVGDSHHYGDTPDPFMDAAVEARILEEARSVLRLPSDARPVERWIGEYPSARVPAFIAAPLPTVRVVMVTSGTGMSTAFALAEEALADLVGLPAPVLAA</sequence>
<dbReference type="PANTHER" id="PTHR13847:SF286">
    <property type="entry name" value="D-AMINO ACID DEHYDROGENASE"/>
    <property type="match status" value="1"/>
</dbReference>
<dbReference type="NCBIfam" id="TIGR03364">
    <property type="entry name" value="HpnW_proposed"/>
    <property type="match status" value="1"/>
</dbReference>
<evidence type="ECO:0000313" key="8">
    <source>
        <dbReference type="Proteomes" id="UP000694001"/>
    </source>
</evidence>
<evidence type="ECO:0000256" key="2">
    <source>
        <dbReference type="ARBA" id="ARBA00009410"/>
    </source>
</evidence>
<dbReference type="AlphaFoldDB" id="A0A975U1S1"/>
<keyword evidence="4" id="KW-0560">Oxidoreductase</keyword>
<accession>A0A975U1S1</accession>
<organism evidence="7 8">
    <name type="scientific">Elioraea tepida</name>
    <dbReference type="NCBI Taxonomy" id="2843330"/>
    <lineage>
        <taxon>Bacteria</taxon>
        <taxon>Pseudomonadati</taxon>
        <taxon>Pseudomonadota</taxon>
        <taxon>Alphaproteobacteria</taxon>
        <taxon>Acetobacterales</taxon>
        <taxon>Elioraeaceae</taxon>
        <taxon>Elioraea</taxon>
    </lineage>
</organism>
<dbReference type="InterPro" id="IPR006076">
    <property type="entry name" value="FAD-dep_OxRdtase"/>
</dbReference>
<proteinExistence type="inferred from homology"/>
<dbReference type="PANTHER" id="PTHR13847">
    <property type="entry name" value="SARCOSINE DEHYDROGENASE-RELATED"/>
    <property type="match status" value="1"/>
</dbReference>
<dbReference type="GO" id="GO:0005737">
    <property type="term" value="C:cytoplasm"/>
    <property type="evidence" value="ECO:0007669"/>
    <property type="project" value="TreeGrafter"/>
</dbReference>
<name>A0A975U1S1_9PROT</name>
<dbReference type="EMBL" id="CP076448">
    <property type="protein sequence ID" value="QXM24660.1"/>
    <property type="molecule type" value="Genomic_DNA"/>
</dbReference>
<comment type="similarity">
    <text evidence="2">Belongs to the DadA oxidoreductase family.</text>
</comment>
<evidence type="ECO:0000256" key="5">
    <source>
        <dbReference type="SAM" id="MobiDB-lite"/>
    </source>
</evidence>